<keyword evidence="3" id="KW-0282">Flagellum</keyword>
<accession>A0ABW3KWX0</accession>
<organism evidence="3 4">
    <name type="scientific">Thalassobacillus hwangdonensis</name>
    <dbReference type="NCBI Taxonomy" id="546108"/>
    <lineage>
        <taxon>Bacteria</taxon>
        <taxon>Bacillati</taxon>
        <taxon>Bacillota</taxon>
        <taxon>Bacilli</taxon>
        <taxon>Bacillales</taxon>
        <taxon>Bacillaceae</taxon>
        <taxon>Thalassobacillus</taxon>
    </lineage>
</organism>
<evidence type="ECO:0000259" key="2">
    <source>
        <dbReference type="Pfam" id="PF02120"/>
    </source>
</evidence>
<gene>
    <name evidence="3" type="ORF">ACFQ2J_03135</name>
</gene>
<keyword evidence="3" id="KW-0966">Cell projection</keyword>
<feature type="compositionally biased region" description="Low complexity" evidence="1">
    <location>
        <begin position="420"/>
        <end position="431"/>
    </location>
</feature>
<dbReference type="RefSeq" id="WP_386056490.1">
    <property type="nucleotide sequence ID" value="NZ_JBHTKL010000001.1"/>
</dbReference>
<reference evidence="4" key="1">
    <citation type="journal article" date="2019" name="Int. J. Syst. Evol. Microbiol.">
        <title>The Global Catalogue of Microorganisms (GCM) 10K type strain sequencing project: providing services to taxonomists for standard genome sequencing and annotation.</title>
        <authorList>
            <consortium name="The Broad Institute Genomics Platform"/>
            <consortium name="The Broad Institute Genome Sequencing Center for Infectious Disease"/>
            <person name="Wu L."/>
            <person name="Ma J."/>
        </authorList>
    </citation>
    <scope>NUCLEOTIDE SEQUENCE [LARGE SCALE GENOMIC DNA]</scope>
    <source>
        <strain evidence="4">CCUG 56607</strain>
    </source>
</reference>
<evidence type="ECO:0000313" key="4">
    <source>
        <dbReference type="Proteomes" id="UP001596990"/>
    </source>
</evidence>
<feature type="domain" description="Flagellar hook-length control protein-like C-terminal" evidence="2">
    <location>
        <begin position="336"/>
        <end position="408"/>
    </location>
</feature>
<dbReference type="Gene3D" id="3.30.750.140">
    <property type="match status" value="1"/>
</dbReference>
<dbReference type="InterPro" id="IPR021136">
    <property type="entry name" value="Flagellar_hook_control-like_C"/>
</dbReference>
<keyword evidence="4" id="KW-1185">Reference proteome</keyword>
<evidence type="ECO:0000256" key="1">
    <source>
        <dbReference type="SAM" id="MobiDB-lite"/>
    </source>
</evidence>
<dbReference type="CDD" id="cd17470">
    <property type="entry name" value="T3SS_Flik_C"/>
    <property type="match status" value="1"/>
</dbReference>
<proteinExistence type="predicted"/>
<comment type="caution">
    <text evidence="3">The sequence shown here is derived from an EMBL/GenBank/DDBJ whole genome shotgun (WGS) entry which is preliminary data.</text>
</comment>
<sequence>MTSTVSLFTTPVTRHSLPGANKTSEVSTQTFARLLTGMNDQPLAKGPVQTDVPFQPDHEILEELRSLFAQMHEEGIDLLQLIEAEGTLQSQMDQLSPMLKDQVIGMWHLSKGLMPVNEPQDNQVELLSSLLGELSSTADVRKPNATVSLFAPESMVRSNSITSANLLQLQEQFRRLENIVQQMNGFATKAGAEWQSLSKKLLQSLTEMQQMIKHMNPESNQKIELTAPKDMKFSPVVKELLERFQQRQQILSTASGYKQQAQVTSRDLSNWMKQALDQYESVEAGNKTLSTLQTGTAITKVEQYVIHLNQSQTKESAQQQLIQQFERVLKSSKFLHNRNGGLELQMRLKPGNLGDVIVKMTQLNGEMAVKIMVSSQAAKEMLDGNMQQLRHMFSPQQVVIEKVEQNNNGQALHSNQQEKSSSGNDQGSSNNEHQQSDKQNKEEDSTTFMDYLLNEEA</sequence>
<feature type="compositionally biased region" description="Basic and acidic residues" evidence="1">
    <location>
        <begin position="434"/>
        <end position="444"/>
    </location>
</feature>
<protein>
    <submittedName>
        <fullName evidence="3">Flagellar hook-length control protein FliK</fullName>
    </submittedName>
</protein>
<evidence type="ECO:0000313" key="3">
    <source>
        <dbReference type="EMBL" id="MFD1018185.1"/>
    </source>
</evidence>
<name>A0ABW3KWX0_9BACI</name>
<dbReference type="InterPro" id="IPR038610">
    <property type="entry name" value="FliK-like_C_sf"/>
</dbReference>
<dbReference type="Pfam" id="PF02120">
    <property type="entry name" value="Flg_hook"/>
    <property type="match status" value="1"/>
</dbReference>
<dbReference type="Proteomes" id="UP001596990">
    <property type="component" value="Unassembled WGS sequence"/>
</dbReference>
<keyword evidence="3" id="KW-0969">Cilium</keyword>
<dbReference type="EMBL" id="JBHTKL010000001">
    <property type="protein sequence ID" value="MFD1018185.1"/>
    <property type="molecule type" value="Genomic_DNA"/>
</dbReference>
<feature type="region of interest" description="Disordered" evidence="1">
    <location>
        <begin position="411"/>
        <end position="457"/>
    </location>
</feature>